<dbReference type="PANTHER" id="PTHR34218">
    <property type="entry name" value="PEPTIDASE S45 PENICILLIN AMIDASE"/>
    <property type="match status" value="1"/>
</dbReference>
<feature type="active site" description="Nucleophile" evidence="4">
    <location>
        <position position="276"/>
    </location>
</feature>
<dbReference type="Gene3D" id="1.10.1400.10">
    <property type="match status" value="1"/>
</dbReference>
<dbReference type="EMBL" id="JBDKWZ010000025">
    <property type="protein sequence ID" value="MEN7551660.1"/>
    <property type="molecule type" value="Genomic_DNA"/>
</dbReference>
<keyword evidence="5" id="KW-0479">Metal-binding</keyword>
<organism evidence="6 7">
    <name type="scientific">Rapidithrix thailandica</name>
    <dbReference type="NCBI Taxonomy" id="413964"/>
    <lineage>
        <taxon>Bacteria</taxon>
        <taxon>Pseudomonadati</taxon>
        <taxon>Bacteroidota</taxon>
        <taxon>Cytophagia</taxon>
        <taxon>Cytophagales</taxon>
        <taxon>Flammeovirgaceae</taxon>
        <taxon>Rapidithrix</taxon>
    </lineage>
</organism>
<dbReference type="GO" id="GO:0046872">
    <property type="term" value="F:metal ion binding"/>
    <property type="evidence" value="ECO:0007669"/>
    <property type="project" value="UniProtKB-KW"/>
</dbReference>
<sequence length="782" mass="89151">MKRIAKSIVLISILAGWLYCITASHSGLNALVNIASYHNGLLSLKPLTTEGIKDFNDTPAKASVYIDSLGIPHIFAEDNHSLGYSLGYMHARERYFQMELIAHTAMGRLAEIIGDPGLGSDTEWRPFLFEEKARKTYEELAQNAPELHSYLSAYAQGVNAYLSTERTAYRDPLYLIWGYEPQPWKPSYTFLIQWYLSAQLSYYTDYLDRQEILEKVPKHIRQYLYPTYPKDQRFIIPPQNEIFAKESETEKNIVSIFGTDQPHRYTTRPAQKSLGSNNWAIAPPKTMSGKTLLCNDPHLALTAPQVFYEVQLHTPELKSYGYTIPGSPVIVSGHNTEIAWGITNGGWDVTEMYVLKTDEKAPQKYFYEGHWLTTESKKFTLNSKGQSPYEFTAEFSELGKVIREENLTYAIYWHPQQGSKAVQAFWNIMKATNWNGFTGALRQYDHPAQNFAYADRKGNIGMVSAGKMPLKPQGYAGGLLDGTRKPIGKYLSFDSLPQVYNPSRHYVFSANQEPMRGPHYFASHWFDDLYRPRRIDNLLAAGKHFDIEDMIRLQSDVKDLMVEDIQQLLMKYLPEKQKSNGWNAFIRWNGELTPGSEMNTRYQALRKSIDQSRNDIASKLHVKAPPTPDQFLHFLKTRDEIIIGEQRLISQELINEIAKRAETILKQNEKQTSGAANPFAFEIPQMTMLPGFSIPVTEVGGSENTINVNYGAFPVIRTIIALDSSGVQSWMVTAGGQSGRVNSKTYLQQLPNWIEHQPHRTQTPEHPGELRQISCILHFKKK</sequence>
<evidence type="ECO:0000256" key="5">
    <source>
        <dbReference type="PIRSR" id="PIRSR001227-2"/>
    </source>
</evidence>
<keyword evidence="7" id="KW-1185">Reference proteome</keyword>
<dbReference type="Gene3D" id="1.10.439.10">
    <property type="entry name" value="Penicillin Amidohydrolase, domain 1"/>
    <property type="match status" value="1"/>
</dbReference>
<name>A0AAW9SIK8_9BACT</name>
<dbReference type="EC" id="3.5.1.-" evidence="6"/>
<protein>
    <submittedName>
        <fullName evidence="6">Penicillin acylase family protein</fullName>
        <ecNumber evidence="6">3.5.1.-</ecNumber>
    </submittedName>
</protein>
<dbReference type="InterPro" id="IPR023343">
    <property type="entry name" value="Penicillin_amidase_dom1"/>
</dbReference>
<dbReference type="Proteomes" id="UP001403385">
    <property type="component" value="Unassembled WGS sequence"/>
</dbReference>
<comment type="caution">
    <text evidence="6">The sequence shown here is derived from an EMBL/GenBank/DDBJ whole genome shotgun (WGS) entry which is preliminary data.</text>
</comment>
<keyword evidence="3" id="KW-0865">Zymogen</keyword>
<dbReference type="InterPro" id="IPR043146">
    <property type="entry name" value="Penicillin_amidase_N_B-knob"/>
</dbReference>
<evidence type="ECO:0000256" key="4">
    <source>
        <dbReference type="PIRSR" id="PIRSR001227-1"/>
    </source>
</evidence>
<evidence type="ECO:0000256" key="1">
    <source>
        <dbReference type="ARBA" id="ARBA00006586"/>
    </source>
</evidence>
<proteinExistence type="inferred from homology"/>
<feature type="binding site" evidence="5">
    <location>
        <position position="348"/>
    </location>
    <ligand>
        <name>Ca(2+)</name>
        <dbReference type="ChEBI" id="CHEBI:29108"/>
    </ligand>
</feature>
<dbReference type="PANTHER" id="PTHR34218:SF4">
    <property type="entry name" value="ACYL-HOMOSERINE LACTONE ACYLASE QUIP"/>
    <property type="match status" value="1"/>
</dbReference>
<comment type="cofactor">
    <cofactor evidence="5">
        <name>Ca(2+)</name>
        <dbReference type="ChEBI" id="CHEBI:29108"/>
    </cofactor>
    <text evidence="5">Binds 1 Ca(2+) ion per dimer.</text>
</comment>
<dbReference type="RefSeq" id="WP_346824439.1">
    <property type="nucleotide sequence ID" value="NZ_JBDKWZ010000025.1"/>
</dbReference>
<gene>
    <name evidence="6" type="ORF">AAG747_27340</name>
</gene>
<dbReference type="Gene3D" id="2.30.120.10">
    <property type="match status" value="1"/>
</dbReference>
<comment type="similarity">
    <text evidence="1">Belongs to the peptidase S45 family.</text>
</comment>
<evidence type="ECO:0000313" key="6">
    <source>
        <dbReference type="EMBL" id="MEN7551660.1"/>
    </source>
</evidence>
<dbReference type="InterPro" id="IPR014395">
    <property type="entry name" value="Pen/GL7ACA/AHL_acylase"/>
</dbReference>
<dbReference type="PIRSF" id="PIRSF001227">
    <property type="entry name" value="Pen_acylase"/>
    <property type="match status" value="1"/>
</dbReference>
<dbReference type="InterPro" id="IPR029055">
    <property type="entry name" value="Ntn_hydrolases_N"/>
</dbReference>
<dbReference type="InterPro" id="IPR002692">
    <property type="entry name" value="S45"/>
</dbReference>
<keyword evidence="2 6" id="KW-0378">Hydrolase</keyword>
<reference evidence="6 7" key="1">
    <citation type="submission" date="2024-04" db="EMBL/GenBank/DDBJ databases">
        <title>Novel genus in family Flammeovirgaceae.</title>
        <authorList>
            <person name="Nguyen T.H."/>
            <person name="Vuong T.Q."/>
            <person name="Le H."/>
            <person name="Kim S.-G."/>
        </authorList>
    </citation>
    <scope>NUCLEOTIDE SEQUENCE [LARGE SCALE GENOMIC DNA]</scope>
    <source>
        <strain evidence="6 7">JCM 23209</strain>
    </source>
</reference>
<evidence type="ECO:0000256" key="3">
    <source>
        <dbReference type="ARBA" id="ARBA00023145"/>
    </source>
</evidence>
<evidence type="ECO:0000256" key="2">
    <source>
        <dbReference type="ARBA" id="ARBA00022801"/>
    </source>
</evidence>
<dbReference type="GO" id="GO:0017000">
    <property type="term" value="P:antibiotic biosynthetic process"/>
    <property type="evidence" value="ECO:0007669"/>
    <property type="project" value="InterPro"/>
</dbReference>
<dbReference type="Gene3D" id="3.60.20.10">
    <property type="entry name" value="Glutamine Phosphoribosylpyrophosphate, subunit 1, domain 1"/>
    <property type="match status" value="1"/>
</dbReference>
<dbReference type="Pfam" id="PF01804">
    <property type="entry name" value="Penicil_amidase"/>
    <property type="match status" value="1"/>
</dbReference>
<dbReference type="AlphaFoldDB" id="A0AAW9SIK8"/>
<keyword evidence="5" id="KW-0106">Calcium</keyword>
<dbReference type="GO" id="GO:0016811">
    <property type="term" value="F:hydrolase activity, acting on carbon-nitrogen (but not peptide) bonds, in linear amides"/>
    <property type="evidence" value="ECO:0007669"/>
    <property type="project" value="InterPro"/>
</dbReference>
<dbReference type="SUPFAM" id="SSF56235">
    <property type="entry name" value="N-terminal nucleophile aminohydrolases (Ntn hydrolases)"/>
    <property type="match status" value="1"/>
</dbReference>
<accession>A0AAW9SIK8</accession>
<evidence type="ECO:0000313" key="7">
    <source>
        <dbReference type="Proteomes" id="UP001403385"/>
    </source>
</evidence>
<dbReference type="InterPro" id="IPR043147">
    <property type="entry name" value="Penicillin_amidase_A-knob"/>
</dbReference>
<dbReference type="CDD" id="cd03747">
    <property type="entry name" value="Ntn_PGA_like"/>
    <property type="match status" value="1"/>
</dbReference>